<reference evidence="4 5" key="1">
    <citation type="submission" date="2017-07" db="EMBL/GenBank/DDBJ databases">
        <title>Complete genome sequences and comparative analysis of the novel pathogen Francisella opportunistica.</title>
        <authorList>
            <person name="Dietrich E.A."/>
            <person name="Kingry L.C."/>
            <person name="Petersen J.M."/>
        </authorList>
    </citation>
    <scope>NUCLEOTIDE SEQUENCE [LARGE SCALE GENOMIC DNA]</scope>
    <source>
        <strain evidence="4 5">14-2155</strain>
    </source>
</reference>
<keyword evidence="2" id="KW-0862">Zinc</keyword>
<dbReference type="KEGG" id="foo:CGC45_06990"/>
<evidence type="ECO:0000256" key="2">
    <source>
        <dbReference type="RuleBase" id="RU000393"/>
    </source>
</evidence>
<keyword evidence="2" id="KW-0560">Oxidoreductase</keyword>
<keyword evidence="2" id="KW-0479">Metal-binding</keyword>
<dbReference type="Proteomes" id="UP000253862">
    <property type="component" value="Chromosome"/>
</dbReference>
<feature type="domain" description="Superoxide dismutase copper/zinc binding" evidence="3">
    <location>
        <begin position="51"/>
        <end position="183"/>
    </location>
</feature>
<organism evidence="4 5">
    <name type="scientific">Francisella opportunistica</name>
    <dbReference type="NCBI Taxonomy" id="2016517"/>
    <lineage>
        <taxon>Bacteria</taxon>
        <taxon>Pseudomonadati</taxon>
        <taxon>Pseudomonadota</taxon>
        <taxon>Gammaproteobacteria</taxon>
        <taxon>Thiotrichales</taxon>
        <taxon>Francisellaceae</taxon>
        <taxon>Francisella</taxon>
    </lineage>
</organism>
<comment type="cofactor">
    <cofactor evidence="2">
        <name>Zn(2+)</name>
        <dbReference type="ChEBI" id="CHEBI:29105"/>
    </cofactor>
    <text evidence="2">Binds 1 zinc ion per subunit.</text>
</comment>
<evidence type="ECO:0000313" key="5">
    <source>
        <dbReference type="Proteomes" id="UP000253862"/>
    </source>
</evidence>
<proteinExistence type="inferred from homology"/>
<evidence type="ECO:0000313" key="4">
    <source>
        <dbReference type="EMBL" id="AXH30343.1"/>
    </source>
</evidence>
<dbReference type="PROSITE" id="PS00332">
    <property type="entry name" value="SOD_CU_ZN_2"/>
    <property type="match status" value="1"/>
</dbReference>
<dbReference type="RefSeq" id="WP_114702114.1">
    <property type="nucleotide sequence ID" value="NZ_CP022375.1"/>
</dbReference>
<dbReference type="EMBL" id="CP022375">
    <property type="protein sequence ID" value="AXH30343.1"/>
    <property type="molecule type" value="Genomic_DNA"/>
</dbReference>
<name>A0A345JSP7_9GAMM</name>
<dbReference type="Gene3D" id="2.60.40.200">
    <property type="entry name" value="Superoxide dismutase, copper/zinc binding domain"/>
    <property type="match status" value="1"/>
</dbReference>
<dbReference type="InterPro" id="IPR024134">
    <property type="entry name" value="SOD_Cu/Zn_/chaperone"/>
</dbReference>
<comment type="catalytic activity">
    <reaction evidence="2">
        <text>2 superoxide + 2 H(+) = H2O2 + O2</text>
        <dbReference type="Rhea" id="RHEA:20696"/>
        <dbReference type="ChEBI" id="CHEBI:15378"/>
        <dbReference type="ChEBI" id="CHEBI:15379"/>
        <dbReference type="ChEBI" id="CHEBI:16240"/>
        <dbReference type="ChEBI" id="CHEBI:18421"/>
        <dbReference type="EC" id="1.15.1.1"/>
    </reaction>
</comment>
<dbReference type="CDD" id="cd00305">
    <property type="entry name" value="Cu-Zn_Superoxide_Dismutase"/>
    <property type="match status" value="1"/>
</dbReference>
<evidence type="ECO:0000259" key="3">
    <source>
        <dbReference type="Pfam" id="PF00080"/>
    </source>
</evidence>
<protein>
    <recommendedName>
        <fullName evidence="2">Superoxide dismutase [Cu-Zn]</fullName>
        <ecNumber evidence="2">1.15.1.1</ecNumber>
    </recommendedName>
</protein>
<dbReference type="PANTHER" id="PTHR10003">
    <property type="entry name" value="SUPEROXIDE DISMUTASE CU-ZN -RELATED"/>
    <property type="match status" value="1"/>
</dbReference>
<dbReference type="GO" id="GO:0004784">
    <property type="term" value="F:superoxide dismutase activity"/>
    <property type="evidence" value="ECO:0007669"/>
    <property type="project" value="UniProtKB-EC"/>
</dbReference>
<keyword evidence="2" id="KW-0186">Copper</keyword>
<dbReference type="EC" id="1.15.1.1" evidence="2"/>
<dbReference type="InterPro" id="IPR001424">
    <property type="entry name" value="SOD_Cu_Zn_dom"/>
</dbReference>
<gene>
    <name evidence="4" type="ORF">CGC43_06990</name>
</gene>
<dbReference type="SUPFAM" id="SSF49329">
    <property type="entry name" value="Cu,Zn superoxide dismutase-like"/>
    <property type="match status" value="1"/>
</dbReference>
<dbReference type="Pfam" id="PF00080">
    <property type="entry name" value="Sod_Cu"/>
    <property type="match status" value="1"/>
</dbReference>
<sequence>MPNFYKLCGVSMLTFVLADCTLLSGNKIYDLNHDDELIVHMRNVSTNKEVGTITISPYIHDGKQEGMLITPHLYNLPADTKHGMHIHINPSCKNNGMSAGGHWDPDNTQKHLGPYNTDGHKGDLPVLVVNANGTATKPVVAPRLDSLDELVGHSLMIHARSDNYSDKPQSLGGGGARMWCGVISD</sequence>
<dbReference type="AlphaFoldDB" id="A0A345JSP7"/>
<accession>A0A345JSP7</accession>
<dbReference type="InterPro" id="IPR018152">
    <property type="entry name" value="SOD_Cu/Zn_BS"/>
</dbReference>
<dbReference type="GO" id="GO:0005507">
    <property type="term" value="F:copper ion binding"/>
    <property type="evidence" value="ECO:0007669"/>
    <property type="project" value="InterPro"/>
</dbReference>
<comment type="function">
    <text evidence="2">Destroys radicals which are normally produced within the cells and which are toxic to biological systems.</text>
</comment>
<dbReference type="OrthoDB" id="5431326at2"/>
<dbReference type="InterPro" id="IPR036423">
    <property type="entry name" value="SOD-like_Cu/Zn_dom_sf"/>
</dbReference>
<comment type="cofactor">
    <cofactor evidence="2">
        <name>Cu cation</name>
        <dbReference type="ChEBI" id="CHEBI:23378"/>
    </cofactor>
    <text evidence="2">Binds 1 copper ion per subunit.</text>
</comment>
<keyword evidence="5" id="KW-1185">Reference proteome</keyword>
<evidence type="ECO:0000256" key="1">
    <source>
        <dbReference type="ARBA" id="ARBA00010457"/>
    </source>
</evidence>
<comment type="similarity">
    <text evidence="1 2">Belongs to the Cu-Zn superoxide dismutase family.</text>
</comment>